<evidence type="ECO:0000313" key="2">
    <source>
        <dbReference type="Proteomes" id="UP001519332"/>
    </source>
</evidence>
<evidence type="ECO:0000313" key="1">
    <source>
        <dbReference type="EMBL" id="MBP2322625.1"/>
    </source>
</evidence>
<accession>A0ABS4TEW6</accession>
<organism evidence="1 2">
    <name type="scientific">Kibdelosporangium banguiense</name>
    <dbReference type="NCBI Taxonomy" id="1365924"/>
    <lineage>
        <taxon>Bacteria</taxon>
        <taxon>Bacillati</taxon>
        <taxon>Actinomycetota</taxon>
        <taxon>Actinomycetes</taxon>
        <taxon>Pseudonocardiales</taxon>
        <taxon>Pseudonocardiaceae</taxon>
        <taxon>Kibdelosporangium</taxon>
    </lineage>
</organism>
<proteinExistence type="predicted"/>
<sequence length="407" mass="46950">MTEIPIEKALASLRLGLGARDPRNVDKLDHRLREAWQIPVDAERHSVLNQIAKEVDRLSEYIPDNQLRFIYRAAYGLEPEIPQRELGRRRVEIMRICKMGERTERKEEDRAISLVASYIVLLSDAETSAPIQPSSDKLSSAYSDQSFPRARNFRVDDWLQERVDISIFMEWYNKLNITEEHNILATEDNLTDVCFLLTLPVREADSVEHFELEIRDGGKRDCKDPAGYRSWGYGQPLQKMVASNEPGWEVSAVSTSCYYVKRTLDRPLTKGENYHFRIDMKINGPILQSYTFSPINRCGQCHFSLTYSPDMKVFPEVYVVKGVPSQTLQDYRTYLCALKIDESARTYSLISPQYSAAVESWLRNYCWYILHDDSISIEFARLKPSFAYGFVLNWTTTAGGHLPRSAN</sequence>
<protein>
    <submittedName>
        <fullName evidence="1">Uncharacterized protein</fullName>
    </submittedName>
</protein>
<gene>
    <name evidence="1" type="ORF">JOF56_003010</name>
</gene>
<dbReference type="RefSeq" id="WP_209638188.1">
    <property type="nucleotide sequence ID" value="NZ_JAGINW010000001.1"/>
</dbReference>
<dbReference type="Proteomes" id="UP001519332">
    <property type="component" value="Unassembled WGS sequence"/>
</dbReference>
<dbReference type="EMBL" id="JAGINW010000001">
    <property type="protein sequence ID" value="MBP2322625.1"/>
    <property type="molecule type" value="Genomic_DNA"/>
</dbReference>
<comment type="caution">
    <text evidence="1">The sequence shown here is derived from an EMBL/GenBank/DDBJ whole genome shotgun (WGS) entry which is preliminary data.</text>
</comment>
<keyword evidence="2" id="KW-1185">Reference proteome</keyword>
<reference evidence="1 2" key="1">
    <citation type="submission" date="2021-03" db="EMBL/GenBank/DDBJ databases">
        <title>Sequencing the genomes of 1000 actinobacteria strains.</title>
        <authorList>
            <person name="Klenk H.-P."/>
        </authorList>
    </citation>
    <scope>NUCLEOTIDE SEQUENCE [LARGE SCALE GENOMIC DNA]</scope>
    <source>
        <strain evidence="1 2">DSM 46670</strain>
    </source>
</reference>
<name>A0ABS4TEW6_9PSEU</name>